<evidence type="ECO:0000256" key="2">
    <source>
        <dbReference type="ARBA" id="ARBA00010618"/>
    </source>
</evidence>
<feature type="compositionally biased region" description="Low complexity" evidence="7">
    <location>
        <begin position="227"/>
        <end position="242"/>
    </location>
</feature>
<name>K6UN13_PLACD</name>
<evidence type="ECO:0000313" key="9">
    <source>
        <dbReference type="EMBL" id="GAB69068.1"/>
    </source>
</evidence>
<comment type="subunit">
    <text evidence="3">Part of the 50S ribosomal subunit.</text>
</comment>
<dbReference type="InterPro" id="IPR005824">
    <property type="entry name" value="KOW"/>
</dbReference>
<dbReference type="InterPro" id="IPR008991">
    <property type="entry name" value="Translation_prot_SH3-like_sf"/>
</dbReference>
<dbReference type="EMBL" id="DF157106">
    <property type="protein sequence ID" value="GAB69068.1"/>
    <property type="molecule type" value="Genomic_DNA"/>
</dbReference>
<reference evidence="9 10" key="1">
    <citation type="journal article" date="2012" name="Nat. Genet.">
        <title>Plasmodium cynomolgi genome sequences provide insight into Plasmodium vivax and the monkey malaria clade.</title>
        <authorList>
            <person name="Tachibana S."/>
            <person name="Sullivan S.A."/>
            <person name="Kawai S."/>
            <person name="Nakamura S."/>
            <person name="Kim H.R."/>
            <person name="Goto N."/>
            <person name="Arisue N."/>
            <person name="Palacpac N.M.Q."/>
            <person name="Honma H."/>
            <person name="Yagi M."/>
            <person name="Tougan T."/>
            <person name="Katakai Y."/>
            <person name="Kaneko O."/>
            <person name="Mita T."/>
            <person name="Kita K."/>
            <person name="Yasutomi Y."/>
            <person name="Sutton P.L."/>
            <person name="Shakhbatyan R."/>
            <person name="Horii T."/>
            <person name="Yasunaga T."/>
            <person name="Barnwell J.W."/>
            <person name="Escalante A.A."/>
            <person name="Carlton J.M."/>
            <person name="Tanabe K."/>
        </authorList>
    </citation>
    <scope>NUCLEOTIDE SEQUENCE [LARGE SCALE GENOMIC DNA]</scope>
    <source>
        <strain evidence="9 10">B</strain>
    </source>
</reference>
<evidence type="ECO:0000256" key="5">
    <source>
        <dbReference type="ARBA" id="ARBA00023274"/>
    </source>
</evidence>
<dbReference type="GO" id="GO:0003723">
    <property type="term" value="F:RNA binding"/>
    <property type="evidence" value="ECO:0007669"/>
    <property type="project" value="InterPro"/>
</dbReference>
<evidence type="ECO:0000256" key="4">
    <source>
        <dbReference type="ARBA" id="ARBA00022980"/>
    </source>
</evidence>
<dbReference type="PhylomeDB" id="K6UN13"/>
<dbReference type="Proteomes" id="UP000006319">
    <property type="component" value="Chromosome 14"/>
</dbReference>
<dbReference type="SMART" id="SM00739">
    <property type="entry name" value="KOW"/>
    <property type="match status" value="1"/>
</dbReference>
<keyword evidence="5" id="KW-0687">Ribonucleoprotein</keyword>
<dbReference type="GeneID" id="14695450"/>
<dbReference type="GO" id="GO:0005840">
    <property type="term" value="C:ribosome"/>
    <property type="evidence" value="ECO:0007669"/>
    <property type="project" value="UniProtKB-KW"/>
</dbReference>
<evidence type="ECO:0000256" key="1">
    <source>
        <dbReference type="ARBA" id="ARBA00004072"/>
    </source>
</evidence>
<dbReference type="GO" id="GO:1990904">
    <property type="term" value="C:ribonucleoprotein complex"/>
    <property type="evidence" value="ECO:0007669"/>
    <property type="project" value="UniProtKB-KW"/>
</dbReference>
<dbReference type="SUPFAM" id="SSF50104">
    <property type="entry name" value="Translation proteins SH3-like domain"/>
    <property type="match status" value="1"/>
</dbReference>
<dbReference type="PANTHER" id="PTHR12903">
    <property type="entry name" value="MITOCHONDRIAL RIBOSOMAL PROTEIN L24"/>
    <property type="match status" value="1"/>
</dbReference>
<dbReference type="OrthoDB" id="359154at2759"/>
<dbReference type="InterPro" id="IPR003256">
    <property type="entry name" value="Ribosomal_uL24"/>
</dbReference>
<evidence type="ECO:0000313" key="10">
    <source>
        <dbReference type="Proteomes" id="UP000006319"/>
    </source>
</evidence>
<proteinExistence type="inferred from homology"/>
<dbReference type="InterPro" id="IPR014722">
    <property type="entry name" value="Rib_uL2_dom2"/>
</dbReference>
<dbReference type="InterPro" id="IPR057264">
    <property type="entry name" value="Ribosomal_uL24_C"/>
</dbReference>
<dbReference type="Gene3D" id="2.30.30.30">
    <property type="match status" value="1"/>
</dbReference>
<protein>
    <recommendedName>
        <fullName evidence="6">Large ribosomal subunit protein uL24c</fullName>
    </recommendedName>
</protein>
<feature type="compositionally biased region" description="Gly residues" evidence="7">
    <location>
        <begin position="243"/>
        <end position="258"/>
    </location>
</feature>
<comment type="similarity">
    <text evidence="2">Belongs to the universal ribosomal protein uL24 family.</text>
</comment>
<sequence>MSRYVKYFMQAKRLDKRKRKYGQLDFLELSKELSIPFPLRERNQPKHLDLSKYLNIKVGDLVKVLYGPDKDKEGIVLNINTKRNTVIVDGCNMKKSAWNVTKKNTESIITQEMPIHITNVAILDPISKKATVVKRRYMMHGECVRISKISGCAMPEPVNMEALKEQNNYELFIHKKKKGPPIKDIYAERDSKNFNLLKKIAYEIKKKRFYEMKSFFNCSSPGKGSTSPGQGRASPGQGSASPGQGGSSPGQGSSSLGG</sequence>
<evidence type="ECO:0000256" key="6">
    <source>
        <dbReference type="ARBA" id="ARBA00035282"/>
    </source>
</evidence>
<gene>
    <name evidence="9" type="ORF">PCYB_144960</name>
</gene>
<feature type="region of interest" description="Disordered" evidence="7">
    <location>
        <begin position="219"/>
        <end position="258"/>
    </location>
</feature>
<keyword evidence="4 9" id="KW-0689">Ribosomal protein</keyword>
<keyword evidence="10" id="KW-1185">Reference proteome</keyword>
<dbReference type="VEuPathDB" id="PlasmoDB:PCYB_144960"/>
<dbReference type="GO" id="GO:0006412">
    <property type="term" value="P:translation"/>
    <property type="evidence" value="ECO:0007669"/>
    <property type="project" value="InterPro"/>
</dbReference>
<dbReference type="NCBIfam" id="TIGR01079">
    <property type="entry name" value="rplX_bact"/>
    <property type="match status" value="1"/>
</dbReference>
<accession>K6UN13</accession>
<comment type="function">
    <text evidence="1">One of two assembly initiator proteins, it binds directly to the 5'-end of the 23S rRNA, where it nucleates assembly of the 50S subunit.</text>
</comment>
<dbReference type="Pfam" id="PF17136">
    <property type="entry name" value="ribosomal_L24"/>
    <property type="match status" value="1"/>
</dbReference>
<dbReference type="OMA" id="IVDGCNM"/>
<dbReference type="CDD" id="cd06089">
    <property type="entry name" value="KOW_RPL26"/>
    <property type="match status" value="1"/>
</dbReference>
<dbReference type="AlphaFoldDB" id="K6UN13"/>
<dbReference type="KEGG" id="pcy:PCYB_144960"/>
<dbReference type="RefSeq" id="XP_004225015.1">
    <property type="nucleotide sequence ID" value="XM_004224967.1"/>
</dbReference>
<organism evidence="9 10">
    <name type="scientific">Plasmodium cynomolgi (strain B)</name>
    <dbReference type="NCBI Taxonomy" id="1120755"/>
    <lineage>
        <taxon>Eukaryota</taxon>
        <taxon>Sar</taxon>
        <taxon>Alveolata</taxon>
        <taxon>Apicomplexa</taxon>
        <taxon>Aconoidasida</taxon>
        <taxon>Haemosporida</taxon>
        <taxon>Plasmodiidae</taxon>
        <taxon>Plasmodium</taxon>
        <taxon>Plasmodium (Plasmodium)</taxon>
    </lineage>
</organism>
<dbReference type="eggNOG" id="KOG1708">
    <property type="taxonomic scope" value="Eukaryota"/>
</dbReference>
<dbReference type="HAMAP" id="MF_01326_B">
    <property type="entry name" value="Ribosomal_uL24_B"/>
    <property type="match status" value="1"/>
</dbReference>
<feature type="domain" description="KOW" evidence="8">
    <location>
        <begin position="55"/>
        <end position="82"/>
    </location>
</feature>
<evidence type="ECO:0000259" key="8">
    <source>
        <dbReference type="SMART" id="SM00739"/>
    </source>
</evidence>
<evidence type="ECO:0000256" key="3">
    <source>
        <dbReference type="ARBA" id="ARBA00011838"/>
    </source>
</evidence>
<dbReference type="Pfam" id="PF00467">
    <property type="entry name" value="KOW"/>
    <property type="match status" value="1"/>
</dbReference>
<dbReference type="InterPro" id="IPR041988">
    <property type="entry name" value="Ribosomal_uL24_KOW"/>
</dbReference>
<dbReference type="GO" id="GO:0003735">
    <property type="term" value="F:structural constituent of ribosome"/>
    <property type="evidence" value="ECO:0007669"/>
    <property type="project" value="InterPro"/>
</dbReference>
<evidence type="ECO:0000256" key="7">
    <source>
        <dbReference type="SAM" id="MobiDB-lite"/>
    </source>
</evidence>